<name>A0A9J7B0E2_9PROT</name>
<comment type="similarity">
    <text evidence="1">Belongs to the acetyltransferase family. RimI subfamily.</text>
</comment>
<dbReference type="RefSeq" id="WP_257772024.1">
    <property type="nucleotide sequence ID" value="NZ_CP102480.1"/>
</dbReference>
<dbReference type="AlphaFoldDB" id="A0A9J7B0E2"/>
<keyword evidence="4 6" id="KW-0012">Acyltransferase</keyword>
<keyword evidence="6" id="KW-0689">Ribosomal protein</keyword>
<proteinExistence type="inferred from homology"/>
<dbReference type="InterPro" id="IPR016181">
    <property type="entry name" value="Acyl_CoA_acyltransferase"/>
</dbReference>
<dbReference type="InterPro" id="IPR006464">
    <property type="entry name" value="AcTrfase_RimI/Ard1"/>
</dbReference>
<dbReference type="PANTHER" id="PTHR43420:SF12">
    <property type="entry name" value="N-ACETYLTRANSFERASE DOMAIN-CONTAINING PROTEIN"/>
    <property type="match status" value="1"/>
</dbReference>
<keyword evidence="3 6" id="KW-0808">Transferase</keyword>
<organism evidence="6 7">
    <name type="scientific">Nisaea acidiphila</name>
    <dbReference type="NCBI Taxonomy" id="1862145"/>
    <lineage>
        <taxon>Bacteria</taxon>
        <taxon>Pseudomonadati</taxon>
        <taxon>Pseudomonadota</taxon>
        <taxon>Alphaproteobacteria</taxon>
        <taxon>Rhodospirillales</taxon>
        <taxon>Thalassobaculaceae</taxon>
        <taxon>Nisaea</taxon>
    </lineage>
</organism>
<dbReference type="GO" id="GO:0008999">
    <property type="term" value="F:protein-N-terminal-alanine acetyltransferase activity"/>
    <property type="evidence" value="ECO:0007669"/>
    <property type="project" value="UniProtKB-EC"/>
</dbReference>
<keyword evidence="6" id="KW-0687">Ribonucleoprotein</keyword>
<gene>
    <name evidence="6" type="primary">rimI</name>
    <name evidence="6" type="ORF">NUH88_10595</name>
</gene>
<accession>A0A9J7B0E2</accession>
<dbReference type="Pfam" id="PF00583">
    <property type="entry name" value="Acetyltransf_1"/>
    <property type="match status" value="1"/>
</dbReference>
<dbReference type="PROSITE" id="PS51186">
    <property type="entry name" value="GNAT"/>
    <property type="match status" value="1"/>
</dbReference>
<evidence type="ECO:0000256" key="1">
    <source>
        <dbReference type="ARBA" id="ARBA00005395"/>
    </source>
</evidence>
<dbReference type="SUPFAM" id="SSF55729">
    <property type="entry name" value="Acyl-CoA N-acyltransferases (Nat)"/>
    <property type="match status" value="1"/>
</dbReference>
<evidence type="ECO:0000256" key="3">
    <source>
        <dbReference type="ARBA" id="ARBA00022679"/>
    </source>
</evidence>
<sequence length="158" mass="17390">MTTGPSYSLDLELARYLDAAADLHGALFERPWNRPALEDLLSVSGTDGAAALVSDRTPRFAGFVLFRTLGDFSEILTLAVAPENRRQGIGRLLMEQAVHAARESGAERLVLEVQDGNRSAISLYESLGMTPFDRRRNYYKSGDGSHADAILMQLFLDN</sequence>
<dbReference type="EC" id="2.3.1.266" evidence="6"/>
<dbReference type="KEGG" id="naci:NUH88_10595"/>
<evidence type="ECO:0000313" key="7">
    <source>
        <dbReference type="Proteomes" id="UP001060336"/>
    </source>
</evidence>
<dbReference type="EMBL" id="CP102480">
    <property type="protein sequence ID" value="UUX52129.1"/>
    <property type="molecule type" value="Genomic_DNA"/>
</dbReference>
<dbReference type="CDD" id="cd04301">
    <property type="entry name" value="NAT_SF"/>
    <property type="match status" value="1"/>
</dbReference>
<feature type="domain" description="N-acetyltransferase" evidence="5">
    <location>
        <begin position="7"/>
        <end position="157"/>
    </location>
</feature>
<evidence type="ECO:0000259" key="5">
    <source>
        <dbReference type="PROSITE" id="PS51186"/>
    </source>
</evidence>
<protein>
    <submittedName>
        <fullName evidence="6">Ribosomal protein S18-alanine N-acetyltransferase</fullName>
        <ecNumber evidence="6">2.3.1.266</ecNumber>
    </submittedName>
</protein>
<evidence type="ECO:0000256" key="4">
    <source>
        <dbReference type="ARBA" id="ARBA00023315"/>
    </source>
</evidence>
<dbReference type="Gene3D" id="3.40.630.30">
    <property type="match status" value="1"/>
</dbReference>
<dbReference type="PANTHER" id="PTHR43420">
    <property type="entry name" value="ACETYLTRANSFERASE"/>
    <property type="match status" value="1"/>
</dbReference>
<dbReference type="Proteomes" id="UP001060336">
    <property type="component" value="Chromosome"/>
</dbReference>
<keyword evidence="7" id="KW-1185">Reference proteome</keyword>
<evidence type="ECO:0000256" key="2">
    <source>
        <dbReference type="ARBA" id="ARBA00022490"/>
    </source>
</evidence>
<dbReference type="InterPro" id="IPR050680">
    <property type="entry name" value="YpeA/RimI_acetyltransf"/>
</dbReference>
<dbReference type="NCBIfam" id="TIGR01575">
    <property type="entry name" value="rimI"/>
    <property type="match status" value="1"/>
</dbReference>
<evidence type="ECO:0000313" key="6">
    <source>
        <dbReference type="EMBL" id="UUX52129.1"/>
    </source>
</evidence>
<dbReference type="GO" id="GO:0005840">
    <property type="term" value="C:ribosome"/>
    <property type="evidence" value="ECO:0007669"/>
    <property type="project" value="UniProtKB-KW"/>
</dbReference>
<dbReference type="InterPro" id="IPR000182">
    <property type="entry name" value="GNAT_dom"/>
</dbReference>
<keyword evidence="2" id="KW-0963">Cytoplasm</keyword>
<reference evidence="6" key="1">
    <citation type="submission" date="2022-08" db="EMBL/GenBank/DDBJ databases">
        <title>Nisaea acidiphila sp. nov., isolated from a marine algal debris and emended description of the genus Nisaea Urios et al. 2008.</title>
        <authorList>
            <person name="Kwon K."/>
        </authorList>
    </citation>
    <scope>NUCLEOTIDE SEQUENCE</scope>
    <source>
        <strain evidence="6">MEBiC11861</strain>
    </source>
</reference>